<evidence type="ECO:0000256" key="1">
    <source>
        <dbReference type="ARBA" id="ARBA00004196"/>
    </source>
</evidence>
<comment type="subcellular location">
    <subcellularLocation>
        <location evidence="1">Cell envelope</location>
    </subcellularLocation>
</comment>
<evidence type="ECO:0000256" key="3">
    <source>
        <dbReference type="ARBA" id="ARBA00023054"/>
    </source>
</evidence>
<dbReference type="Pfam" id="PF25989">
    <property type="entry name" value="YknX_C"/>
    <property type="match status" value="1"/>
</dbReference>
<dbReference type="AlphaFoldDB" id="A0A060RLD7"/>
<dbReference type="InterPro" id="IPR050465">
    <property type="entry name" value="UPF0194_transport"/>
</dbReference>
<dbReference type="Gene3D" id="2.40.30.170">
    <property type="match status" value="1"/>
</dbReference>
<dbReference type="InterPro" id="IPR058639">
    <property type="entry name" value="BSH_YknX-like"/>
</dbReference>
<name>A0A060RLD7_9STRE</name>
<evidence type="ECO:0000259" key="6">
    <source>
        <dbReference type="Pfam" id="PF25984"/>
    </source>
</evidence>
<dbReference type="GO" id="GO:0030313">
    <property type="term" value="C:cell envelope"/>
    <property type="evidence" value="ECO:0007669"/>
    <property type="project" value="UniProtKB-SubCell"/>
</dbReference>
<feature type="domain" description="YknX-like beta-barrel" evidence="8">
    <location>
        <begin position="230"/>
        <end position="317"/>
    </location>
</feature>
<dbReference type="InterPro" id="IPR006143">
    <property type="entry name" value="RND_pump_MFP"/>
</dbReference>
<dbReference type="InterPro" id="IPR058636">
    <property type="entry name" value="Beta-barrel_YknX"/>
</dbReference>
<evidence type="ECO:0000259" key="7">
    <source>
        <dbReference type="Pfam" id="PF25989"/>
    </source>
</evidence>
<dbReference type="NCBIfam" id="TIGR01730">
    <property type="entry name" value="RND_mfp"/>
    <property type="match status" value="1"/>
</dbReference>
<evidence type="ECO:0000259" key="8">
    <source>
        <dbReference type="Pfam" id="PF25990"/>
    </source>
</evidence>
<evidence type="ECO:0000256" key="2">
    <source>
        <dbReference type="ARBA" id="ARBA00009477"/>
    </source>
</evidence>
<dbReference type="Proteomes" id="UP000027584">
    <property type="component" value="Unassembled WGS sequence"/>
</dbReference>
<evidence type="ECO:0000313" key="10">
    <source>
        <dbReference type="Proteomes" id="UP000027584"/>
    </source>
</evidence>
<evidence type="ECO:0000256" key="4">
    <source>
        <dbReference type="SAM" id="Coils"/>
    </source>
</evidence>
<feature type="coiled-coil region" evidence="4">
    <location>
        <begin position="163"/>
        <end position="190"/>
    </location>
</feature>
<feature type="compositionally biased region" description="Low complexity" evidence="5">
    <location>
        <begin position="276"/>
        <end position="291"/>
    </location>
</feature>
<feature type="region of interest" description="Disordered" evidence="5">
    <location>
        <begin position="273"/>
        <end position="292"/>
    </location>
</feature>
<feature type="region of interest" description="Disordered" evidence="5">
    <location>
        <begin position="138"/>
        <end position="157"/>
    </location>
</feature>
<feature type="compositionally biased region" description="Acidic residues" evidence="5">
    <location>
        <begin position="400"/>
        <end position="409"/>
    </location>
</feature>
<reference evidence="9 10" key="2">
    <citation type="submission" date="2014-05" db="EMBL/GenBank/DDBJ databases">
        <title>Genome sequence of Streptococcus gallolyticus.</title>
        <authorList>
            <person name="Del Campo R."/>
        </authorList>
    </citation>
    <scope>NUCLEOTIDE SEQUENCE [LARGE SCALE GENOMIC DNA]</scope>
    <source>
        <strain evidence="9 10">LMG17956</strain>
    </source>
</reference>
<dbReference type="GO" id="GO:0016020">
    <property type="term" value="C:membrane"/>
    <property type="evidence" value="ECO:0007669"/>
    <property type="project" value="InterPro"/>
</dbReference>
<gene>
    <name evidence="9" type="ORF">BN963_SGAL_01931</name>
</gene>
<dbReference type="PANTHER" id="PTHR32347:SF14">
    <property type="entry name" value="EFFLUX SYSTEM COMPONENT YKNX-RELATED"/>
    <property type="match status" value="1"/>
</dbReference>
<feature type="domain" description="YknX-like C-terminal permuted SH3-like" evidence="7">
    <location>
        <begin position="326"/>
        <end position="392"/>
    </location>
</feature>
<dbReference type="PANTHER" id="PTHR32347">
    <property type="entry name" value="EFFLUX SYSTEM COMPONENT YKNX-RELATED"/>
    <property type="match status" value="1"/>
</dbReference>
<dbReference type="SUPFAM" id="SSF111369">
    <property type="entry name" value="HlyD-like secretion proteins"/>
    <property type="match status" value="1"/>
</dbReference>
<feature type="region of interest" description="Disordered" evidence="5">
    <location>
        <begin position="381"/>
        <end position="409"/>
    </location>
</feature>
<feature type="domain" description="YknX-like barrel-sandwich hybrid" evidence="6">
    <location>
        <begin position="74"/>
        <end position="225"/>
    </location>
</feature>
<comment type="similarity">
    <text evidence="2">Belongs to the membrane fusion protein (MFP) (TC 8.A.1) family.</text>
</comment>
<reference evidence="9 10" key="1">
    <citation type="submission" date="2014-02" db="EMBL/GenBank/DDBJ databases">
        <authorList>
            <person name="Manrique M."/>
        </authorList>
    </citation>
    <scope>NUCLEOTIDE SEQUENCE [LARGE SCALE GENOMIC DNA]</scope>
    <source>
        <strain evidence="9 10">LMG17956</strain>
    </source>
</reference>
<protein>
    <submittedName>
        <fullName evidence="9">Putative ABC transporter, substrate-binding prote in</fullName>
    </submittedName>
</protein>
<dbReference type="GO" id="GO:0022857">
    <property type="term" value="F:transmembrane transporter activity"/>
    <property type="evidence" value="ECO:0007669"/>
    <property type="project" value="InterPro"/>
</dbReference>
<dbReference type="Gene3D" id="2.40.420.20">
    <property type="match status" value="1"/>
</dbReference>
<evidence type="ECO:0000256" key="5">
    <source>
        <dbReference type="SAM" id="MobiDB-lite"/>
    </source>
</evidence>
<organism evidence="9 10">
    <name type="scientific">Streptococcus gallolyticus</name>
    <dbReference type="NCBI Taxonomy" id="315405"/>
    <lineage>
        <taxon>Bacteria</taxon>
        <taxon>Bacillati</taxon>
        <taxon>Bacillota</taxon>
        <taxon>Bacilli</taxon>
        <taxon>Lactobacillales</taxon>
        <taxon>Streptococcaceae</taxon>
        <taxon>Streptococcus</taxon>
    </lineage>
</organism>
<accession>A0A060RLD7</accession>
<keyword evidence="3 4" id="KW-0175">Coiled coil</keyword>
<evidence type="ECO:0000313" key="9">
    <source>
        <dbReference type="EMBL" id="CDO18726.1"/>
    </source>
</evidence>
<dbReference type="Pfam" id="PF25984">
    <property type="entry name" value="BSH_YknX"/>
    <property type="match status" value="1"/>
</dbReference>
<sequence length="409" mass="44041">MPRRSKAKMSKKTKGIIGAAAACFVVAGAALLWWQQTKTSESTVETTYDTTAVTEGTISSSTLLTGTVKAFQEQYVYYDSSKGTEARPTVSVGDQITTGQQLVQYDTTTAQAAYDTAVRNLNKVGRQINYLKTYGNLPTTSTTTDEETGEETTVTTPPTAQQNAEYNQQLQDLNDSYADAQAEVNKAQQTLNETVIVSDVSGTVVEVNNDIDPSSKNSQTLVHVATEGQLQIKGTLTEYDLPNIKTGQNVKIKSKVYPDQEWTGTISYVSNYPNQSDDSTGTGGSSSSSGSASYDYKVDLTGDISNLQQGFTVSVEVVNENKNKLVPVDAVVNEGDKNYVWVYDKDSQKASKVEVTLGSADAKQQEILSGLEVGQIVISNPDSSLKDGEKVSNVTSDDTATTEESEVSE</sequence>
<dbReference type="Pfam" id="PF25990">
    <property type="entry name" value="Beta-barrel_YknX"/>
    <property type="match status" value="1"/>
</dbReference>
<dbReference type="EMBL" id="CCBC010000203">
    <property type="protein sequence ID" value="CDO18726.1"/>
    <property type="molecule type" value="Genomic_DNA"/>
</dbReference>
<comment type="caution">
    <text evidence="9">The sequence shown here is derived from an EMBL/GenBank/DDBJ whole genome shotgun (WGS) entry which is preliminary data.</text>
</comment>
<dbReference type="InterPro" id="IPR058637">
    <property type="entry name" value="YknX-like_C"/>
</dbReference>
<proteinExistence type="inferred from homology"/>